<dbReference type="RefSeq" id="WP_169659660.1">
    <property type="nucleotide sequence ID" value="NZ_JABANE010000098.1"/>
</dbReference>
<reference evidence="1 2" key="1">
    <citation type="submission" date="2020-04" db="EMBL/GenBank/DDBJ databases">
        <title>Flammeovirga sp. SR4, a novel species isolated from seawater.</title>
        <authorList>
            <person name="Wang X."/>
        </authorList>
    </citation>
    <scope>NUCLEOTIDE SEQUENCE [LARGE SCALE GENOMIC DNA]</scope>
    <source>
        <strain evidence="1 2">ATCC 23126</strain>
    </source>
</reference>
<sequence length="228" mass="25996">MNCKKQFYISLLAIISIFFSSCDDTSKVNVEKDLSTAIEFNAPAFIPDVKKRFGNDVVAVDEIKINSDEKGILLEGEVKLKNGETEKRTVSLSNQEMEKIVKSFTKDIDLNVNWTIDEEVDINISQSDTSRTKVIKINKTGETAEEKHDHLFRSEIEKAVADEYDEKVKNINSMNVSIDDDKTYIEADVTLESGEVVKQVIERNSDDEFKMQDGKNEIKIKMIEIEEK</sequence>
<proteinExistence type="predicted"/>
<dbReference type="Proteomes" id="UP000576082">
    <property type="component" value="Unassembled WGS sequence"/>
</dbReference>
<dbReference type="EMBL" id="JABANE010000098">
    <property type="protein sequence ID" value="NME71445.1"/>
    <property type="molecule type" value="Genomic_DNA"/>
</dbReference>
<gene>
    <name evidence="1" type="ORF">HHU12_25995</name>
</gene>
<evidence type="ECO:0000313" key="1">
    <source>
        <dbReference type="EMBL" id="NME71445.1"/>
    </source>
</evidence>
<organism evidence="1 2">
    <name type="scientific">Flammeovirga aprica JL-4</name>
    <dbReference type="NCBI Taxonomy" id="694437"/>
    <lineage>
        <taxon>Bacteria</taxon>
        <taxon>Pseudomonadati</taxon>
        <taxon>Bacteroidota</taxon>
        <taxon>Cytophagia</taxon>
        <taxon>Cytophagales</taxon>
        <taxon>Flammeovirgaceae</taxon>
        <taxon>Flammeovirga</taxon>
    </lineage>
</organism>
<dbReference type="PROSITE" id="PS51257">
    <property type="entry name" value="PROKAR_LIPOPROTEIN"/>
    <property type="match status" value="1"/>
</dbReference>
<protein>
    <submittedName>
        <fullName evidence="1">Uncharacterized protein</fullName>
    </submittedName>
</protein>
<comment type="caution">
    <text evidence="1">The sequence shown here is derived from an EMBL/GenBank/DDBJ whole genome shotgun (WGS) entry which is preliminary data.</text>
</comment>
<evidence type="ECO:0000313" key="2">
    <source>
        <dbReference type="Proteomes" id="UP000576082"/>
    </source>
</evidence>
<name>A0A7X9RZ77_9BACT</name>
<accession>A0A7X9RZ77</accession>
<dbReference type="AlphaFoldDB" id="A0A7X9RZ77"/>
<keyword evidence="2" id="KW-1185">Reference proteome</keyword>